<proteinExistence type="inferred from homology"/>
<feature type="binding site" description="axial binding residue" evidence="12">
    <location>
        <position position="358"/>
    </location>
    <ligand>
        <name>heme</name>
        <dbReference type="ChEBI" id="CHEBI:30413"/>
    </ligand>
    <ligandPart>
        <name>Fe</name>
        <dbReference type="ChEBI" id="CHEBI:18248"/>
    </ligandPart>
</feature>
<evidence type="ECO:0000256" key="5">
    <source>
        <dbReference type="ARBA" id="ARBA00022692"/>
    </source>
</evidence>
<comment type="similarity">
    <text evidence="3">Belongs to the cytochrome P450 family.</text>
</comment>
<comment type="subcellular location">
    <subcellularLocation>
        <location evidence="2">Membrane</location>
        <topology evidence="2">Single-pass membrane protein</topology>
    </subcellularLocation>
</comment>
<dbReference type="InterPro" id="IPR001128">
    <property type="entry name" value="Cyt_P450"/>
</dbReference>
<feature type="non-terminal residue" evidence="13">
    <location>
        <position position="359"/>
    </location>
</feature>
<dbReference type="GO" id="GO:0004497">
    <property type="term" value="F:monooxygenase activity"/>
    <property type="evidence" value="ECO:0007669"/>
    <property type="project" value="UniProtKB-KW"/>
</dbReference>
<dbReference type="PANTHER" id="PTHR24282:SF226">
    <property type="entry name" value="CYTOCHROME P450 CYP749A22-LIKE"/>
    <property type="match status" value="1"/>
</dbReference>
<comment type="cofactor">
    <cofactor evidence="1 12">
        <name>heme</name>
        <dbReference type="ChEBI" id="CHEBI:30413"/>
    </cofactor>
</comment>
<accession>A0A7J9BP80</accession>
<sequence>MNKPKALTHDMFPKLQPHMHSWIKEYGKNFVYWNGVRAQLVISEAELVKEVMKNSLNVFPKAKPSVYASNLLGNGLVMIEGEKWVKHRKLTNHVFHGESLKNMTPAVIASVETMLEKWKGKEGKETEVYQEFRLLTSEVISRTAFGSSYSEGEKIFAMLNKLSIIMSRNFFNTEIPLISKLWKPADLLESERLANEIQDCVMKIVKKREDRVCKTFYVAGQETVNGLLAWIVLLLAIHKDWQEKARREVIEVFGNQNPDSDGISKLKIVTMIIYETLRLYGPTNGLPRRVAREVQVGKLVLPANINLLIAKPALHHDPQIWGDDVHLFKPERFTDGIAEATNYNAAAFFPFGLGPRFCV</sequence>
<evidence type="ECO:0000256" key="6">
    <source>
        <dbReference type="ARBA" id="ARBA00022723"/>
    </source>
</evidence>
<evidence type="ECO:0000256" key="7">
    <source>
        <dbReference type="ARBA" id="ARBA00022989"/>
    </source>
</evidence>
<evidence type="ECO:0000256" key="11">
    <source>
        <dbReference type="ARBA" id="ARBA00023136"/>
    </source>
</evidence>
<dbReference type="PANTHER" id="PTHR24282">
    <property type="entry name" value="CYTOCHROME P450 FAMILY MEMBER"/>
    <property type="match status" value="1"/>
</dbReference>
<keyword evidence="4 12" id="KW-0349">Heme</keyword>
<dbReference type="Pfam" id="PF00067">
    <property type="entry name" value="p450"/>
    <property type="match status" value="2"/>
</dbReference>
<dbReference type="OrthoDB" id="1470350at2759"/>
<evidence type="ECO:0000256" key="1">
    <source>
        <dbReference type="ARBA" id="ARBA00001971"/>
    </source>
</evidence>
<dbReference type="Proteomes" id="UP000593579">
    <property type="component" value="Unassembled WGS sequence"/>
</dbReference>
<organism evidence="13 14">
    <name type="scientific">Gossypium gossypioides</name>
    <name type="common">Mexican cotton</name>
    <name type="synonym">Selera gossypioides</name>
    <dbReference type="NCBI Taxonomy" id="34282"/>
    <lineage>
        <taxon>Eukaryota</taxon>
        <taxon>Viridiplantae</taxon>
        <taxon>Streptophyta</taxon>
        <taxon>Embryophyta</taxon>
        <taxon>Tracheophyta</taxon>
        <taxon>Spermatophyta</taxon>
        <taxon>Magnoliopsida</taxon>
        <taxon>eudicotyledons</taxon>
        <taxon>Gunneridae</taxon>
        <taxon>Pentapetalae</taxon>
        <taxon>rosids</taxon>
        <taxon>malvids</taxon>
        <taxon>Malvales</taxon>
        <taxon>Malvaceae</taxon>
        <taxon>Malvoideae</taxon>
        <taxon>Gossypium</taxon>
    </lineage>
</organism>
<reference evidence="13 14" key="1">
    <citation type="journal article" date="2019" name="Genome Biol. Evol.">
        <title>Insights into the evolution of the New World diploid cottons (Gossypium, subgenus Houzingenia) based on genome sequencing.</title>
        <authorList>
            <person name="Grover C.E."/>
            <person name="Arick M.A. 2nd"/>
            <person name="Thrash A."/>
            <person name="Conover J.L."/>
            <person name="Sanders W.S."/>
            <person name="Peterson D.G."/>
            <person name="Frelichowski J.E."/>
            <person name="Scheffler J.A."/>
            <person name="Scheffler B.E."/>
            <person name="Wendel J.F."/>
        </authorList>
    </citation>
    <scope>NUCLEOTIDE SEQUENCE [LARGE SCALE GENOMIC DNA]</scope>
    <source>
        <strain evidence="13">5</strain>
        <tissue evidence="13">Leaf</tissue>
    </source>
</reference>
<dbReference type="InterPro" id="IPR050665">
    <property type="entry name" value="Cytochrome_P450_Monooxygen"/>
</dbReference>
<dbReference type="PRINTS" id="PR00464">
    <property type="entry name" value="EP450II"/>
</dbReference>
<keyword evidence="10" id="KW-0503">Monooxygenase</keyword>
<keyword evidence="11" id="KW-0472">Membrane</keyword>
<evidence type="ECO:0000256" key="8">
    <source>
        <dbReference type="ARBA" id="ARBA00023002"/>
    </source>
</evidence>
<keyword evidence="5" id="KW-0812">Transmembrane</keyword>
<evidence type="ECO:0000256" key="12">
    <source>
        <dbReference type="PIRSR" id="PIRSR602402-1"/>
    </source>
</evidence>
<evidence type="ECO:0000256" key="4">
    <source>
        <dbReference type="ARBA" id="ARBA00022617"/>
    </source>
</evidence>
<dbReference type="GO" id="GO:0005506">
    <property type="term" value="F:iron ion binding"/>
    <property type="evidence" value="ECO:0007669"/>
    <property type="project" value="InterPro"/>
</dbReference>
<keyword evidence="7" id="KW-1133">Transmembrane helix</keyword>
<evidence type="ECO:0000256" key="2">
    <source>
        <dbReference type="ARBA" id="ARBA00004167"/>
    </source>
</evidence>
<dbReference type="Gene3D" id="1.10.630.10">
    <property type="entry name" value="Cytochrome P450"/>
    <property type="match status" value="2"/>
</dbReference>
<evidence type="ECO:0000313" key="13">
    <source>
        <dbReference type="EMBL" id="MBA0737875.1"/>
    </source>
</evidence>
<dbReference type="EMBL" id="JABEZY010000005">
    <property type="protein sequence ID" value="MBA0737875.1"/>
    <property type="molecule type" value="Genomic_DNA"/>
</dbReference>
<dbReference type="GO" id="GO:0016020">
    <property type="term" value="C:membrane"/>
    <property type="evidence" value="ECO:0007669"/>
    <property type="project" value="UniProtKB-SubCell"/>
</dbReference>
<evidence type="ECO:0000256" key="9">
    <source>
        <dbReference type="ARBA" id="ARBA00023004"/>
    </source>
</evidence>
<name>A0A7J9BP80_GOSGO</name>
<keyword evidence="9 12" id="KW-0408">Iron</keyword>
<dbReference type="AlphaFoldDB" id="A0A7J9BP80"/>
<dbReference type="GO" id="GO:0016705">
    <property type="term" value="F:oxidoreductase activity, acting on paired donors, with incorporation or reduction of molecular oxygen"/>
    <property type="evidence" value="ECO:0007669"/>
    <property type="project" value="InterPro"/>
</dbReference>
<dbReference type="GO" id="GO:0020037">
    <property type="term" value="F:heme binding"/>
    <property type="evidence" value="ECO:0007669"/>
    <property type="project" value="InterPro"/>
</dbReference>
<keyword evidence="6 12" id="KW-0479">Metal-binding</keyword>
<comment type="caution">
    <text evidence="13">The sequence shown here is derived from an EMBL/GenBank/DDBJ whole genome shotgun (WGS) entry which is preliminary data.</text>
</comment>
<evidence type="ECO:0008006" key="15">
    <source>
        <dbReference type="Google" id="ProtNLM"/>
    </source>
</evidence>
<evidence type="ECO:0000256" key="10">
    <source>
        <dbReference type="ARBA" id="ARBA00023033"/>
    </source>
</evidence>
<gene>
    <name evidence="13" type="ORF">Gogos_011308</name>
</gene>
<evidence type="ECO:0000256" key="3">
    <source>
        <dbReference type="ARBA" id="ARBA00010617"/>
    </source>
</evidence>
<keyword evidence="8" id="KW-0560">Oxidoreductase</keyword>
<dbReference type="SUPFAM" id="SSF48264">
    <property type="entry name" value="Cytochrome P450"/>
    <property type="match status" value="1"/>
</dbReference>
<protein>
    <recommendedName>
        <fullName evidence="15">Cytochrome P450</fullName>
    </recommendedName>
</protein>
<dbReference type="InterPro" id="IPR002402">
    <property type="entry name" value="Cyt_P450_E_grp-II"/>
</dbReference>
<keyword evidence="14" id="KW-1185">Reference proteome</keyword>
<dbReference type="InterPro" id="IPR036396">
    <property type="entry name" value="Cyt_P450_sf"/>
</dbReference>
<dbReference type="PRINTS" id="PR00385">
    <property type="entry name" value="P450"/>
</dbReference>
<evidence type="ECO:0000313" key="14">
    <source>
        <dbReference type="Proteomes" id="UP000593579"/>
    </source>
</evidence>